<organism evidence="9 10">
    <name type="scientific">Triparma columacea</name>
    <dbReference type="NCBI Taxonomy" id="722753"/>
    <lineage>
        <taxon>Eukaryota</taxon>
        <taxon>Sar</taxon>
        <taxon>Stramenopiles</taxon>
        <taxon>Ochrophyta</taxon>
        <taxon>Bolidophyceae</taxon>
        <taxon>Parmales</taxon>
        <taxon>Triparmaceae</taxon>
        <taxon>Triparma</taxon>
    </lineage>
</organism>
<evidence type="ECO:0000259" key="8">
    <source>
        <dbReference type="PROSITE" id="PS50089"/>
    </source>
</evidence>
<dbReference type="InterPro" id="IPR013083">
    <property type="entry name" value="Znf_RING/FYVE/PHD"/>
</dbReference>
<dbReference type="Gene3D" id="3.30.40.10">
    <property type="entry name" value="Zinc/RING finger domain, C3HC4 (zinc finger)"/>
    <property type="match status" value="1"/>
</dbReference>
<dbReference type="PANTHER" id="PTHR44200:SF1">
    <property type="entry name" value="DNAJ HOMOLOG SUBFAMILY C MEMBER 7"/>
    <property type="match status" value="1"/>
</dbReference>
<dbReference type="SUPFAM" id="SSF48452">
    <property type="entry name" value="TPR-like"/>
    <property type="match status" value="3"/>
</dbReference>
<dbReference type="PRINTS" id="PR00625">
    <property type="entry name" value="JDOMAIN"/>
</dbReference>
<evidence type="ECO:0000256" key="1">
    <source>
        <dbReference type="ARBA" id="ARBA00022723"/>
    </source>
</evidence>
<feature type="compositionally biased region" description="Basic and acidic residues" evidence="6">
    <location>
        <begin position="152"/>
        <end position="163"/>
    </location>
</feature>
<keyword evidence="2 4" id="KW-0863">Zinc-finger</keyword>
<dbReference type="EMBL" id="BRYA01000073">
    <property type="protein sequence ID" value="GMI37432.1"/>
    <property type="molecule type" value="Genomic_DNA"/>
</dbReference>
<dbReference type="OrthoDB" id="765884at2759"/>
<dbReference type="PROSITE" id="PS00518">
    <property type="entry name" value="ZF_RING_1"/>
    <property type="match status" value="1"/>
</dbReference>
<dbReference type="Pfam" id="PF13181">
    <property type="entry name" value="TPR_8"/>
    <property type="match status" value="1"/>
</dbReference>
<gene>
    <name evidence="9" type="ORF">TrCOL_g11733</name>
</gene>
<feature type="domain" description="J" evidence="7">
    <location>
        <begin position="536"/>
        <end position="606"/>
    </location>
</feature>
<dbReference type="InterPro" id="IPR011990">
    <property type="entry name" value="TPR-like_helical_dom_sf"/>
</dbReference>
<dbReference type="PANTHER" id="PTHR44200">
    <property type="entry name" value="DNAJ HOMOLOG SUBFAMILY C MEMBER 7"/>
    <property type="match status" value="1"/>
</dbReference>
<feature type="repeat" description="TPR" evidence="5">
    <location>
        <begin position="359"/>
        <end position="392"/>
    </location>
</feature>
<dbReference type="SMART" id="SM00028">
    <property type="entry name" value="TPR"/>
    <property type="match status" value="5"/>
</dbReference>
<dbReference type="SUPFAM" id="SSF57850">
    <property type="entry name" value="RING/U-box"/>
    <property type="match status" value="1"/>
</dbReference>
<dbReference type="PROSITE" id="PS50076">
    <property type="entry name" value="DNAJ_2"/>
    <property type="match status" value="1"/>
</dbReference>
<reference evidence="10" key="1">
    <citation type="journal article" date="2023" name="Commun. Biol.">
        <title>Genome analysis of Parmales, the sister group of diatoms, reveals the evolutionary specialization of diatoms from phago-mixotrophs to photoautotrophs.</title>
        <authorList>
            <person name="Ban H."/>
            <person name="Sato S."/>
            <person name="Yoshikawa S."/>
            <person name="Yamada K."/>
            <person name="Nakamura Y."/>
            <person name="Ichinomiya M."/>
            <person name="Sato N."/>
            <person name="Blanc-Mathieu R."/>
            <person name="Endo H."/>
            <person name="Kuwata A."/>
            <person name="Ogata H."/>
        </authorList>
    </citation>
    <scope>NUCLEOTIDE SEQUENCE [LARGE SCALE GENOMIC DNA]</scope>
</reference>
<evidence type="ECO:0000256" key="5">
    <source>
        <dbReference type="PROSITE-ProRule" id="PRU00339"/>
    </source>
</evidence>
<feature type="region of interest" description="Disordered" evidence="6">
    <location>
        <begin position="134"/>
        <end position="175"/>
    </location>
</feature>
<comment type="caution">
    <text evidence="9">The sequence shown here is derived from an EMBL/GenBank/DDBJ whole genome shotgun (WGS) entry which is preliminary data.</text>
</comment>
<dbReference type="SUPFAM" id="SSF46565">
    <property type="entry name" value="Chaperone J-domain"/>
    <property type="match status" value="1"/>
</dbReference>
<feature type="compositionally biased region" description="Polar residues" evidence="6">
    <location>
        <begin position="165"/>
        <end position="175"/>
    </location>
</feature>
<evidence type="ECO:0000256" key="4">
    <source>
        <dbReference type="PROSITE-ProRule" id="PRU00175"/>
    </source>
</evidence>
<dbReference type="PROSITE" id="PS50089">
    <property type="entry name" value="ZF_RING_2"/>
    <property type="match status" value="1"/>
</dbReference>
<protein>
    <submittedName>
        <fullName evidence="9">Uncharacterized protein</fullName>
    </submittedName>
</protein>
<dbReference type="SMART" id="SM00271">
    <property type="entry name" value="DnaJ"/>
    <property type="match status" value="1"/>
</dbReference>
<evidence type="ECO:0000313" key="10">
    <source>
        <dbReference type="Proteomes" id="UP001165065"/>
    </source>
</evidence>
<dbReference type="InterPro" id="IPR001841">
    <property type="entry name" value="Znf_RING"/>
</dbReference>
<dbReference type="InterPro" id="IPR036869">
    <property type="entry name" value="J_dom_sf"/>
</dbReference>
<feature type="domain" description="RING-type" evidence="8">
    <location>
        <begin position="20"/>
        <end position="62"/>
    </location>
</feature>
<dbReference type="AlphaFoldDB" id="A0A9W7G8R9"/>
<proteinExistence type="predicted"/>
<evidence type="ECO:0000256" key="2">
    <source>
        <dbReference type="ARBA" id="ARBA00022771"/>
    </source>
</evidence>
<name>A0A9W7G8R9_9STRA</name>
<evidence type="ECO:0000256" key="6">
    <source>
        <dbReference type="SAM" id="MobiDB-lite"/>
    </source>
</evidence>
<dbReference type="InterPro" id="IPR001623">
    <property type="entry name" value="DnaJ_domain"/>
</dbReference>
<keyword evidence="3" id="KW-0862">Zinc</keyword>
<dbReference type="InterPro" id="IPR052758">
    <property type="entry name" value="SRC_co-chaperone"/>
</dbReference>
<evidence type="ECO:0000256" key="3">
    <source>
        <dbReference type="ARBA" id="ARBA00022833"/>
    </source>
</evidence>
<dbReference type="GO" id="GO:0008270">
    <property type="term" value="F:zinc ion binding"/>
    <property type="evidence" value="ECO:0007669"/>
    <property type="project" value="UniProtKB-KW"/>
</dbReference>
<dbReference type="InterPro" id="IPR017907">
    <property type="entry name" value="Znf_RING_CS"/>
</dbReference>
<sequence>MGLELEYVISPESHVAEFSCLICHSLCSLNALVTSCSHVFCSPCLTRWLDSPNSSKRCPACNLDLSSSTATSTTTSSQYTPSRQGLPVVAPLVTTQPLAYRVLRRVKVKCPVGEKFCGWRGDYGDLQRHMVTAEHGGGGRGEAKGGDGCSDVEGKESSERKIGDATSTDESSNATRDAYKEQADGLFSGGNYLEALELYTSAISRFGGPTADPVYLSRVHGNRAAARYMVGMYRGCVEDCDRAMMLDPEYRKCITRRGRALRDMGEFEEAVRRARQVQDSAEGAAELAKSRQIEQQFRRGVDMLDRREYGPAKTAFSGLVTQNSSPRVLLSLARCELGLGNVDRAARLSLQVNRGGVQAEAMEVGGLAALMRGDFDRACMMFKEGSRLDPDNKGNQDAGRKGRMAKSVWAEAMVEKGKREWERVVELLNVIEDSIKDIIVQGSELESMIYVERAKARLRMKDFEGSLKDSGYILYSKEDSAEGWVVKSRALMGLGREEEAMEDLRRVMESWGAAEERVREVWEQLEFAVRKKNRTDYYALFGLPSVCSEMEIKKQYKVKALELHPDKWMEATTEDRAGATEKFKLLGEGLEILTDDFKRRLYDEGYDKQAIEDRVQRAERAAHHRTGYHGHHGSG</sequence>
<dbReference type="Pfam" id="PF00226">
    <property type="entry name" value="DnaJ"/>
    <property type="match status" value="1"/>
</dbReference>
<dbReference type="CDD" id="cd06257">
    <property type="entry name" value="DnaJ"/>
    <property type="match status" value="1"/>
</dbReference>
<accession>A0A9W7G8R9</accession>
<dbReference type="InterPro" id="IPR019734">
    <property type="entry name" value="TPR_rpt"/>
</dbReference>
<keyword evidence="5" id="KW-0802">TPR repeat</keyword>
<dbReference type="GO" id="GO:0005737">
    <property type="term" value="C:cytoplasm"/>
    <property type="evidence" value="ECO:0007669"/>
    <property type="project" value="UniProtKB-ARBA"/>
</dbReference>
<dbReference type="Gene3D" id="1.10.287.110">
    <property type="entry name" value="DnaJ domain"/>
    <property type="match status" value="1"/>
</dbReference>
<dbReference type="Proteomes" id="UP001165065">
    <property type="component" value="Unassembled WGS sequence"/>
</dbReference>
<evidence type="ECO:0000313" key="9">
    <source>
        <dbReference type="EMBL" id="GMI37432.1"/>
    </source>
</evidence>
<keyword evidence="1" id="KW-0479">Metal-binding</keyword>
<evidence type="ECO:0000259" key="7">
    <source>
        <dbReference type="PROSITE" id="PS50076"/>
    </source>
</evidence>
<dbReference type="SMART" id="SM00184">
    <property type="entry name" value="RING"/>
    <property type="match status" value="1"/>
</dbReference>
<dbReference type="Gene3D" id="1.25.40.10">
    <property type="entry name" value="Tetratricopeptide repeat domain"/>
    <property type="match status" value="2"/>
</dbReference>
<dbReference type="InterPro" id="IPR018957">
    <property type="entry name" value="Znf_C3HC4_RING-type"/>
</dbReference>
<keyword evidence="10" id="KW-1185">Reference proteome</keyword>
<dbReference type="Pfam" id="PF00097">
    <property type="entry name" value="zf-C3HC4"/>
    <property type="match status" value="1"/>
</dbReference>
<dbReference type="PROSITE" id="PS50005">
    <property type="entry name" value="TPR"/>
    <property type="match status" value="1"/>
</dbReference>